<name>A0AAV0TWI7_9STRA</name>
<keyword evidence="2" id="KW-1185">Reference proteome</keyword>
<reference evidence="1" key="1">
    <citation type="submission" date="2022-12" db="EMBL/GenBank/DDBJ databases">
        <authorList>
            <person name="Webb A."/>
        </authorList>
    </citation>
    <scope>NUCLEOTIDE SEQUENCE</scope>
    <source>
        <strain evidence="1">Pd1</strain>
    </source>
</reference>
<organism evidence="1 2">
    <name type="scientific">Peronospora destructor</name>
    <dbReference type="NCBI Taxonomy" id="86335"/>
    <lineage>
        <taxon>Eukaryota</taxon>
        <taxon>Sar</taxon>
        <taxon>Stramenopiles</taxon>
        <taxon>Oomycota</taxon>
        <taxon>Peronosporomycetes</taxon>
        <taxon>Peronosporales</taxon>
        <taxon>Peronosporaceae</taxon>
        <taxon>Peronospora</taxon>
    </lineage>
</organism>
<evidence type="ECO:0000313" key="2">
    <source>
        <dbReference type="Proteomes" id="UP001162029"/>
    </source>
</evidence>
<protein>
    <submittedName>
        <fullName evidence="1">Uncharacterized protein</fullName>
    </submittedName>
</protein>
<gene>
    <name evidence="1" type="ORF">PDE001_LOCUS3681</name>
</gene>
<comment type="caution">
    <text evidence="1">The sequence shown here is derived from an EMBL/GenBank/DDBJ whole genome shotgun (WGS) entry which is preliminary data.</text>
</comment>
<accession>A0AAV0TWI7</accession>
<dbReference type="EMBL" id="CANTFM010000640">
    <property type="protein sequence ID" value="CAI5726895.1"/>
    <property type="molecule type" value="Genomic_DNA"/>
</dbReference>
<evidence type="ECO:0000313" key="1">
    <source>
        <dbReference type="EMBL" id="CAI5726895.1"/>
    </source>
</evidence>
<sequence length="71" mass="8456">MNQELWPWALYDLSGATTPDSQDTMRDHFRRFRERRGKGVSGVCYDHLQRSWCAFIRRWNRMVESGESFAG</sequence>
<dbReference type="AlphaFoldDB" id="A0AAV0TWI7"/>
<proteinExistence type="predicted"/>
<dbReference type="Proteomes" id="UP001162029">
    <property type="component" value="Unassembled WGS sequence"/>
</dbReference>